<accession>A0A1B8U5L9</accession>
<dbReference type="Pfam" id="PF09586">
    <property type="entry name" value="YfhO"/>
    <property type="match status" value="1"/>
</dbReference>
<dbReference type="InterPro" id="IPR018580">
    <property type="entry name" value="Uncharacterised_YfhO"/>
</dbReference>
<dbReference type="Proteomes" id="UP000092612">
    <property type="component" value="Unassembled WGS sequence"/>
</dbReference>
<keyword evidence="1" id="KW-1133">Transmembrane helix</keyword>
<dbReference type="STRING" id="996801.BW723_09980"/>
<dbReference type="KEGG" id="prn:BW723_09980"/>
<feature type="transmembrane region" description="Helical" evidence="1">
    <location>
        <begin position="193"/>
        <end position="212"/>
    </location>
</feature>
<feature type="transmembrane region" description="Helical" evidence="1">
    <location>
        <begin position="124"/>
        <end position="143"/>
    </location>
</feature>
<evidence type="ECO:0000256" key="1">
    <source>
        <dbReference type="SAM" id="Phobius"/>
    </source>
</evidence>
<evidence type="ECO:0008006" key="4">
    <source>
        <dbReference type="Google" id="ProtNLM"/>
    </source>
</evidence>
<evidence type="ECO:0000313" key="2">
    <source>
        <dbReference type="EMBL" id="OBY67157.1"/>
    </source>
</evidence>
<comment type="caution">
    <text evidence="2">The sequence shown here is derived from an EMBL/GenBank/DDBJ whole genome shotgun (WGS) entry which is preliminary data.</text>
</comment>
<protein>
    <recommendedName>
        <fullName evidence="4">Membrane protein YfhO</fullName>
    </recommendedName>
</protein>
<feature type="transmembrane region" description="Helical" evidence="1">
    <location>
        <begin position="9"/>
        <end position="27"/>
    </location>
</feature>
<keyword evidence="1" id="KW-0812">Transmembrane</keyword>
<dbReference type="PANTHER" id="PTHR38454">
    <property type="entry name" value="INTEGRAL MEMBRANE PROTEIN-RELATED"/>
    <property type="match status" value="1"/>
</dbReference>
<feature type="transmembrane region" description="Helical" evidence="1">
    <location>
        <begin position="99"/>
        <end position="117"/>
    </location>
</feature>
<feature type="transmembrane region" description="Helical" evidence="1">
    <location>
        <begin position="781"/>
        <end position="800"/>
    </location>
</feature>
<feature type="transmembrane region" description="Helical" evidence="1">
    <location>
        <begin position="446"/>
        <end position="465"/>
    </location>
</feature>
<feature type="transmembrane region" description="Helical" evidence="1">
    <location>
        <begin position="224"/>
        <end position="244"/>
    </location>
</feature>
<feature type="transmembrane region" description="Helical" evidence="1">
    <location>
        <begin position="344"/>
        <end position="363"/>
    </location>
</feature>
<evidence type="ECO:0000313" key="3">
    <source>
        <dbReference type="Proteomes" id="UP000092612"/>
    </source>
</evidence>
<name>A0A1B8U5L9_9FLAO</name>
<keyword evidence="1" id="KW-0472">Membrane</keyword>
<keyword evidence="3" id="KW-1185">Reference proteome</keyword>
<feature type="transmembrane region" description="Helical" evidence="1">
    <location>
        <begin position="370"/>
        <end position="386"/>
    </location>
</feature>
<feature type="transmembrane region" description="Helical" evidence="1">
    <location>
        <begin position="522"/>
        <end position="539"/>
    </location>
</feature>
<dbReference type="EMBL" id="LSFL01000007">
    <property type="protein sequence ID" value="OBY67157.1"/>
    <property type="molecule type" value="Genomic_DNA"/>
</dbReference>
<reference evidence="3" key="1">
    <citation type="submission" date="2016-02" db="EMBL/GenBank/DDBJ databases">
        <title>Paenibacillus sp. LPB0068, isolated from Crassostrea gigas.</title>
        <authorList>
            <person name="Shin S.-K."/>
            <person name="Yi H."/>
        </authorList>
    </citation>
    <scope>NUCLEOTIDE SEQUENCE [LARGE SCALE GENOMIC DNA]</scope>
    <source>
        <strain evidence="3">KCTC 23969</strain>
    </source>
</reference>
<gene>
    <name evidence="2" type="ORF">LPB301_03850</name>
</gene>
<feature type="transmembrane region" description="Helical" evidence="1">
    <location>
        <begin position="498"/>
        <end position="515"/>
    </location>
</feature>
<dbReference type="OrthoDB" id="9772884at2"/>
<proteinExistence type="predicted"/>
<organism evidence="2 3">
    <name type="scientific">Polaribacter reichenbachii</name>
    <dbReference type="NCBI Taxonomy" id="996801"/>
    <lineage>
        <taxon>Bacteria</taxon>
        <taxon>Pseudomonadati</taxon>
        <taxon>Bacteroidota</taxon>
        <taxon>Flavobacteriia</taxon>
        <taxon>Flavobacteriales</taxon>
        <taxon>Flavobacteriaceae</taxon>
    </lineage>
</organism>
<dbReference type="PANTHER" id="PTHR38454:SF1">
    <property type="entry name" value="INTEGRAL MEMBRANE PROTEIN"/>
    <property type="match status" value="1"/>
</dbReference>
<dbReference type="AlphaFoldDB" id="A0A1B8U5L9"/>
<dbReference type="RefSeq" id="WP_068357778.1">
    <property type="nucleotide sequence ID" value="NZ_CP019337.1"/>
</dbReference>
<sequence>MKPLKLKKIFPYVIAVAIFVIASVIYFHPVLKGQKIAQSDITQFTGMAKEIKDFRADKNTEPYWTGASFSGMPAYQISAYYPYDFVRTLDRTIRFLPRPADYTFLYFLSFFVLMMALKVEWRLAILGALSFGFSTYLIIIFVPGHNAKAHAIAYMPLVLAGILWVFQKKYVLGFIVTGLAMALEIYTNHIQMTYYLGFCLLILGIVELTNAIKENKIPRFIKQAAVIIAAVVLGIGANAPRLMAMKEYADYSTRGKSELTINADGSKKEASKGLDKSYITEYSYAKLETFNLFVPRFMGGGTVEELSKNSNFYQLIEKRAGKKVADDYSKQVLTYWGDQTIIEAPAYIGAVVFFLFFLGIFLVKGRLKQWLVAATVFSILLSWGRNFEGLTNFFIDYVPLYNKFRAVSSIQIIAELCVPILGILALKEFFSSKKSDKKKLKALEKAVFTFGGLIIFGFILAHSFSTFEGIRDANYNDLPGLIDAVIADRKSMLLMDTLRSLILVILAAGVLWFFLKNKLKQQFAIIGLLVFILFDLISVNKKYVNESDFKPSRRVEQPFVKSNADKQILEDKTHYRVANFAANPMQDGATSYFHQSIGGYHAAKMGRYKELFDFHIAKNNMQVLNMLNTKYFIIPDNEGQKQAQLNPDANGNAWFIENIKVVNSANDEIKALDSLNTKTSVVLDKSKLSENISFDIQKDSTATIELQNYDVTTLTYQSKSDKEQFAVFSEIYYKDGWNAYIDNQLTPHFRVNYVLRGMKIPAGEHKIVFKFEPEVIQKGSFISLTSYGLLILVTLGWLFYDEKKKKKVAKNV</sequence>
<feature type="transmembrane region" description="Helical" evidence="1">
    <location>
        <begin position="406"/>
        <end position="426"/>
    </location>
</feature>